<gene>
    <name evidence="1" type="ORF">NT6N_13750</name>
</gene>
<organism evidence="1">
    <name type="scientific">Oceaniferula spumae</name>
    <dbReference type="NCBI Taxonomy" id="2979115"/>
    <lineage>
        <taxon>Bacteria</taxon>
        <taxon>Pseudomonadati</taxon>
        <taxon>Verrucomicrobiota</taxon>
        <taxon>Verrucomicrobiia</taxon>
        <taxon>Verrucomicrobiales</taxon>
        <taxon>Verrucomicrobiaceae</taxon>
        <taxon>Oceaniferula</taxon>
    </lineage>
</organism>
<sequence length="58" mass="6351">MSAWTCAFPFADRIGNALSESLLRELGNRFTQHLHVLRFGGGEDAVAKNVAMATSHFT</sequence>
<dbReference type="AlphaFoldDB" id="A0AAT9FK23"/>
<proteinExistence type="predicted"/>
<accession>A0AAT9FK23</accession>
<reference evidence="1" key="1">
    <citation type="submission" date="2024-07" db="EMBL/GenBank/DDBJ databases">
        <title>Complete genome sequence of Verrucomicrobiaceae bacterium NT6N.</title>
        <authorList>
            <person name="Huang C."/>
            <person name="Takami H."/>
            <person name="Hamasaki K."/>
        </authorList>
    </citation>
    <scope>NUCLEOTIDE SEQUENCE</scope>
    <source>
        <strain evidence="1">NT6N</strain>
    </source>
</reference>
<evidence type="ECO:0000313" key="1">
    <source>
        <dbReference type="EMBL" id="BDS06335.1"/>
    </source>
</evidence>
<dbReference type="KEGG" id="osu:NT6N_13750"/>
<dbReference type="EMBL" id="AP026866">
    <property type="protein sequence ID" value="BDS06335.1"/>
    <property type="molecule type" value="Genomic_DNA"/>
</dbReference>
<protein>
    <submittedName>
        <fullName evidence="1">Uncharacterized protein</fullName>
    </submittedName>
</protein>
<name>A0AAT9FK23_9BACT</name>